<feature type="transmembrane region" description="Helical" evidence="2">
    <location>
        <begin position="224"/>
        <end position="247"/>
    </location>
</feature>
<comment type="caution">
    <text evidence="4">The sequence shown here is derived from an EMBL/GenBank/DDBJ whole genome shotgun (WGS) entry which is preliminary data.</text>
</comment>
<keyword evidence="2" id="KW-0812">Transmembrane</keyword>
<protein>
    <submittedName>
        <fullName evidence="4">TPM domain-containing protein</fullName>
    </submittedName>
</protein>
<dbReference type="InterPro" id="IPR007621">
    <property type="entry name" value="TPM_dom"/>
</dbReference>
<dbReference type="PANTHER" id="PTHR30373">
    <property type="entry name" value="UPF0603 PROTEIN YGCG"/>
    <property type="match status" value="1"/>
</dbReference>
<evidence type="ECO:0000256" key="2">
    <source>
        <dbReference type="SAM" id="Phobius"/>
    </source>
</evidence>
<dbReference type="RefSeq" id="WP_164508512.1">
    <property type="nucleotide sequence ID" value="NZ_JBHTON010000035.1"/>
</dbReference>
<accession>A0ABW4EB27</accession>
<dbReference type="Pfam" id="PF04536">
    <property type="entry name" value="TPM_phosphatase"/>
    <property type="match status" value="1"/>
</dbReference>
<proteinExistence type="predicted"/>
<keyword evidence="2" id="KW-1133">Transmembrane helix</keyword>
<evidence type="ECO:0000259" key="3">
    <source>
        <dbReference type="Pfam" id="PF04536"/>
    </source>
</evidence>
<evidence type="ECO:0000256" key="1">
    <source>
        <dbReference type="SAM" id="MobiDB-lite"/>
    </source>
</evidence>
<feature type="transmembrane region" description="Helical" evidence="2">
    <location>
        <begin position="395"/>
        <end position="414"/>
    </location>
</feature>
<feature type="transmembrane region" description="Helical" evidence="2">
    <location>
        <begin position="452"/>
        <end position="471"/>
    </location>
</feature>
<name>A0ABW4EB27_9LACO</name>
<feature type="compositionally biased region" description="Gly residues" evidence="1">
    <location>
        <begin position="594"/>
        <end position="625"/>
    </location>
</feature>
<feature type="domain" description="TPM" evidence="3">
    <location>
        <begin position="70"/>
        <end position="194"/>
    </location>
</feature>
<reference evidence="5" key="1">
    <citation type="journal article" date="2019" name="Int. J. Syst. Evol. Microbiol.">
        <title>The Global Catalogue of Microorganisms (GCM) 10K type strain sequencing project: providing services to taxonomists for standard genome sequencing and annotation.</title>
        <authorList>
            <consortium name="The Broad Institute Genomics Platform"/>
            <consortium name="The Broad Institute Genome Sequencing Center for Infectious Disease"/>
            <person name="Wu L."/>
            <person name="Ma J."/>
        </authorList>
    </citation>
    <scope>NUCLEOTIDE SEQUENCE [LARGE SCALE GENOMIC DNA]</scope>
    <source>
        <strain evidence="5">CCM 8903</strain>
    </source>
</reference>
<dbReference type="EMBL" id="JBHTON010000035">
    <property type="protein sequence ID" value="MFD1485625.1"/>
    <property type="molecule type" value="Genomic_DNA"/>
</dbReference>
<keyword evidence="2" id="KW-0472">Membrane</keyword>
<dbReference type="Gene3D" id="3.10.310.50">
    <property type="match status" value="1"/>
</dbReference>
<dbReference type="PANTHER" id="PTHR30373:SF2">
    <property type="entry name" value="UPF0603 PROTEIN YGCG"/>
    <property type="match status" value="1"/>
</dbReference>
<organism evidence="4 5">
    <name type="scientific">Lacticaseibacillus baoqingensis</name>
    <dbReference type="NCBI Taxonomy" id="2486013"/>
    <lineage>
        <taxon>Bacteria</taxon>
        <taxon>Bacillati</taxon>
        <taxon>Bacillota</taxon>
        <taxon>Bacilli</taxon>
        <taxon>Lactobacillales</taxon>
        <taxon>Lactobacillaceae</taxon>
        <taxon>Lacticaseibacillus</taxon>
    </lineage>
</organism>
<evidence type="ECO:0000313" key="5">
    <source>
        <dbReference type="Proteomes" id="UP001597252"/>
    </source>
</evidence>
<dbReference type="Proteomes" id="UP001597252">
    <property type="component" value="Unassembled WGS sequence"/>
</dbReference>
<gene>
    <name evidence="4" type="ORF">ACFQ5J_10325</name>
</gene>
<keyword evidence="5" id="KW-1185">Reference proteome</keyword>
<sequence length="625" mass="68160">MMTSPTPANPWLLSARRRRWYQWAGFVLRHIFWWLALIVILAGGAWWAAAQAAVDSGSARVKIDRQNIFVSDNAHLLRADTKTLIKQTNLTLAKRADHPQLLVVTVNSLPAGESIERFTNDLANQLGVGDQAHDSGVVYLLAKRQRQARLEVGYGMEATIPDAMTDQITDDQVKNAYRSGDYDAGIRLVTTRIAHLIETGDVGQTSLRRSPTTVQSAGLRAQSWLLTTTVGQIVVIVIVVLLLYGCYRLMCWGRKLRGRIAVDQLWRHFGQDLQQVDPKLTAEAALAEVPDPAVKAAISTMQAQQQASGMRRPDYADMAFAFGTTTPETVLANSVGVQAGFRITSMYREHWAQWFAPHELGMNLLSRPKADLAPKEVGAIAPNLLSAGQKIGIQILGWLLRQLLWVIIAGWLLWQLAHTPSFGITFISRLVSVVSQWTAAAESVLAWFNGPYALLVIAGTILGLLVLWWVVNSWYSIGALLRQRVRLDAMMRHFLHDLRAIDAHLAGDDLALARQLDAQAPNASLSQAKAALKAKHQQDHGNKHPRPDYMDMAFAFGSVTNAAFLISSLDPKSLAKTSMVLAHRDDWYPPHDNGSGGGTSGGGSSSGGGSFGGGGFGGGGGTSSW</sequence>
<evidence type="ECO:0000313" key="4">
    <source>
        <dbReference type="EMBL" id="MFD1485625.1"/>
    </source>
</evidence>
<feature type="region of interest" description="Disordered" evidence="1">
    <location>
        <begin position="589"/>
        <end position="625"/>
    </location>
</feature>